<evidence type="ECO:0000313" key="6">
    <source>
        <dbReference type="EMBL" id="GFY82520.1"/>
    </source>
</evidence>
<evidence type="ECO:0000256" key="1">
    <source>
        <dbReference type="ARBA" id="ARBA00023117"/>
    </source>
</evidence>
<evidence type="ECO:0000259" key="5">
    <source>
        <dbReference type="PROSITE" id="PS50014"/>
    </source>
</evidence>
<keyword evidence="1 2" id="KW-0103">Bromodomain</keyword>
<dbReference type="PANTHER" id="PTHR31016:SF20">
    <property type="entry name" value="HEAT-INDUCIBLE TRANSCRIPTION REPRESSOR-RELATED"/>
    <property type="match status" value="1"/>
</dbReference>
<name>A0A7J0E806_9ERIC</name>
<dbReference type="EMBL" id="BJWL01000002">
    <property type="protein sequence ID" value="GFY82520.1"/>
    <property type="molecule type" value="Genomic_DNA"/>
</dbReference>
<dbReference type="InterPro" id="IPR036427">
    <property type="entry name" value="Bromodomain-like_sf"/>
</dbReference>
<dbReference type="Pfam" id="PF00439">
    <property type="entry name" value="Bromodomain"/>
    <property type="match status" value="1"/>
</dbReference>
<feature type="compositionally biased region" description="Polar residues" evidence="4">
    <location>
        <begin position="657"/>
        <end position="674"/>
    </location>
</feature>
<reference evidence="6 7" key="1">
    <citation type="submission" date="2019-07" db="EMBL/GenBank/DDBJ databases">
        <title>De Novo Assembly of kiwifruit Actinidia rufa.</title>
        <authorList>
            <person name="Sugita-Konishi S."/>
            <person name="Sato K."/>
            <person name="Mori E."/>
            <person name="Abe Y."/>
            <person name="Kisaki G."/>
            <person name="Hamano K."/>
            <person name="Suezawa K."/>
            <person name="Otani M."/>
            <person name="Fukuda T."/>
            <person name="Manabe T."/>
            <person name="Gomi K."/>
            <person name="Tabuchi M."/>
            <person name="Akimitsu K."/>
            <person name="Kataoka I."/>
        </authorList>
    </citation>
    <scope>NUCLEOTIDE SEQUENCE [LARGE SCALE GENOMIC DNA]</scope>
    <source>
        <strain evidence="7">cv. Fuchu</strain>
    </source>
</reference>
<gene>
    <name evidence="6" type="ORF">Acr_02g0007600</name>
</gene>
<dbReference type="SMART" id="SM00297">
    <property type="entry name" value="BROMO"/>
    <property type="match status" value="1"/>
</dbReference>
<keyword evidence="7" id="KW-1185">Reference proteome</keyword>
<dbReference type="CDD" id="cd04369">
    <property type="entry name" value="Bromodomain"/>
    <property type="match status" value="1"/>
</dbReference>
<feature type="coiled-coil region" evidence="3">
    <location>
        <begin position="918"/>
        <end position="955"/>
    </location>
</feature>
<dbReference type="InterPro" id="IPR001487">
    <property type="entry name" value="Bromodomain"/>
</dbReference>
<keyword evidence="3" id="KW-0175">Coiled coil</keyword>
<dbReference type="Proteomes" id="UP000585474">
    <property type="component" value="Unassembled WGS sequence"/>
</dbReference>
<feature type="compositionally biased region" description="Polar residues" evidence="4">
    <location>
        <begin position="100"/>
        <end position="115"/>
    </location>
</feature>
<dbReference type="Gene3D" id="1.20.920.10">
    <property type="entry name" value="Bromodomain-like"/>
    <property type="match status" value="1"/>
</dbReference>
<feature type="region of interest" description="Disordered" evidence="4">
    <location>
        <begin position="1029"/>
        <end position="1101"/>
    </location>
</feature>
<evidence type="ECO:0000256" key="2">
    <source>
        <dbReference type="PROSITE-ProRule" id="PRU00035"/>
    </source>
</evidence>
<feature type="compositionally biased region" description="Polar residues" evidence="4">
    <location>
        <begin position="33"/>
        <end position="44"/>
    </location>
</feature>
<dbReference type="OrthoDB" id="21449at2759"/>
<accession>A0A7J0E806</accession>
<feature type="compositionally biased region" description="Basic residues" evidence="4">
    <location>
        <begin position="53"/>
        <end position="72"/>
    </location>
</feature>
<feature type="region of interest" description="Disordered" evidence="4">
    <location>
        <begin position="632"/>
        <end position="685"/>
    </location>
</feature>
<evidence type="ECO:0000256" key="3">
    <source>
        <dbReference type="SAM" id="Coils"/>
    </source>
</evidence>
<proteinExistence type="predicted"/>
<comment type="caution">
    <text evidence="6">The sequence shown here is derived from an EMBL/GenBank/DDBJ whole genome shotgun (WGS) entry which is preliminary data.</text>
</comment>
<feature type="compositionally biased region" description="Polar residues" evidence="4">
    <location>
        <begin position="632"/>
        <end position="643"/>
    </location>
</feature>
<feature type="region of interest" description="Disordered" evidence="4">
    <location>
        <begin position="1"/>
        <end position="119"/>
    </location>
</feature>
<dbReference type="PROSITE" id="PS50014">
    <property type="entry name" value="BROMODOMAIN_2"/>
    <property type="match status" value="1"/>
</dbReference>
<organism evidence="6 7">
    <name type="scientific">Actinidia rufa</name>
    <dbReference type="NCBI Taxonomy" id="165716"/>
    <lineage>
        <taxon>Eukaryota</taxon>
        <taxon>Viridiplantae</taxon>
        <taxon>Streptophyta</taxon>
        <taxon>Embryophyta</taxon>
        <taxon>Tracheophyta</taxon>
        <taxon>Spermatophyta</taxon>
        <taxon>Magnoliopsida</taxon>
        <taxon>eudicotyledons</taxon>
        <taxon>Gunneridae</taxon>
        <taxon>Pentapetalae</taxon>
        <taxon>asterids</taxon>
        <taxon>Ericales</taxon>
        <taxon>Actinidiaceae</taxon>
        <taxon>Actinidia</taxon>
    </lineage>
</organism>
<feature type="compositionally biased region" description="Low complexity" evidence="4">
    <location>
        <begin position="1062"/>
        <end position="1080"/>
    </location>
</feature>
<feature type="compositionally biased region" description="Basic residues" evidence="4">
    <location>
        <begin position="1"/>
        <end position="10"/>
    </location>
</feature>
<dbReference type="PRINTS" id="PR00503">
    <property type="entry name" value="BROMODOMAIN"/>
</dbReference>
<feature type="domain" description="Bromo" evidence="5">
    <location>
        <begin position="136"/>
        <end position="206"/>
    </location>
</feature>
<sequence length="1101" mass="123660">MSMSRKTQRSKWRDGQRRRSPRISALDEWKQPHQPTKPTFSSNKDVCDQHSDQHHHHQRPPSRTRAGIKRKLHPPDVESPNLEDRSTNSDQPLVSKHKGSTQLDNHATNTGQQSGIPPFPLMPEKRILEFVLDILQRRDTYEIFGEPVNHQEVEDYYEIIKEPMDFGTMRAKLHEGLYQNLEQFEHDAFLIPRNAMHFNSTATVYFRQARAIYELAKRVFHLLKNDPQNFELEFSGTRRRSGRRLQGEGKSLDCNSSPRLAANVRSSRMTADVSSKGKGCSVSCPSNLKRSIQENSGFACAATCIDKRGHDVYRGTRGGRRSNFVEVDRRCKYRPLMSFHEENDVVASTFYGDLKQLARVNQQGMNYRESLMLFAKDLGPIAQMVANRKLQGGCKDATDLQTPAPNCWGQAPTCQVQKGPAISDTILTHTSPGFLDPLPRCWSGVKTTTTDVIDLTDADDGEKAFTRDSMGNHSAFLGRKVASNNEGLTSRECDGMKIFDKQISTIHMGLYSSTSRAEDLNSSKIMINDTGKKSMAATVDSGKTDNQLRSSASSTASLWPWHIKGVSSFSQTHGKYESVALVGPKGGMSSSSLTSHDAESNQIMPLASSFAFDLPFLRSRLDRMTHFGQDGLQQVSASEGQRVSNKRTSECDHQALPRTQPSSLVLNTSDSTNLEESRGQGHRRSKRRFITLRRRIMRPTPHPHLWPLRPSEPPRPIAIPPLSPPLMGILLLTPLYNDRSKDLPTYEYTSLRSSNENKGFWGVLAQKAKAILEEDNISQQFETSRKMKPQMPDATGDQFYQPHQSLEGPRKVENPRLRKGLDVLTSSLNQIGDTIGNALEEGRSIVENKTADIIQETRRLQIRRRGGTSEEQNQVVVGMYNPWKQLSVQSTQPQMMQTTQENQLKASRDVAMATAAKAKLLLRELKTVKADLAFAKERSSQLEEENRILREARDKGDNPADDDMIRLQLETLLAEKARLAHENSVYARENRFLREIVEYHQLTMQDVVYLDEGIEEVTEVYPIPAVSRMLSVSPPSPMSPRSPREISRSITPPLKKEPLSVPNQPQATTTTAAHQTEAPTSSNSPMGIPPAPPNSNNPIST</sequence>
<dbReference type="SUPFAM" id="SSF47370">
    <property type="entry name" value="Bromodomain"/>
    <property type="match status" value="1"/>
</dbReference>
<protein>
    <recommendedName>
        <fullName evidence="5">Bromo domain-containing protein</fullName>
    </recommendedName>
</protein>
<evidence type="ECO:0000313" key="7">
    <source>
        <dbReference type="Proteomes" id="UP000585474"/>
    </source>
</evidence>
<evidence type="ECO:0000256" key="4">
    <source>
        <dbReference type="SAM" id="MobiDB-lite"/>
    </source>
</evidence>
<dbReference type="AlphaFoldDB" id="A0A7J0E806"/>
<dbReference type="PANTHER" id="PTHR31016">
    <property type="entry name" value="OS04G0228100 PROTEIN"/>
    <property type="match status" value="1"/>
</dbReference>